<proteinExistence type="predicted"/>
<accession>A0A816YEK8</accession>
<dbReference type="Proteomes" id="UP001295469">
    <property type="component" value="Chromosome A07"/>
</dbReference>
<evidence type="ECO:0000313" key="1">
    <source>
        <dbReference type="EMBL" id="CAF2157739.1"/>
    </source>
</evidence>
<gene>
    <name evidence="1" type="ORF">DARMORV10_A07P04810.1</name>
</gene>
<sequence length="82" mass="9609">MNQTVSVLRNEVGFEGWDSGEEMVVKRETEEKWVKSGLGFRVRWMIRFSVALDILKSVELCFNFLRNGWGYSFRFGSCISDF</sequence>
<name>A0A816YEK8_BRANA</name>
<dbReference type="AlphaFoldDB" id="A0A816YEK8"/>
<reference evidence="1" key="1">
    <citation type="submission" date="2021-01" db="EMBL/GenBank/DDBJ databases">
        <authorList>
            <consortium name="Genoscope - CEA"/>
            <person name="William W."/>
        </authorList>
    </citation>
    <scope>NUCLEOTIDE SEQUENCE</scope>
</reference>
<protein>
    <submittedName>
        <fullName evidence="1">(rape) hypothetical protein</fullName>
    </submittedName>
</protein>
<dbReference type="EMBL" id="HG994361">
    <property type="protein sequence ID" value="CAF2157739.1"/>
    <property type="molecule type" value="Genomic_DNA"/>
</dbReference>
<organism evidence="1">
    <name type="scientific">Brassica napus</name>
    <name type="common">Rape</name>
    <dbReference type="NCBI Taxonomy" id="3708"/>
    <lineage>
        <taxon>Eukaryota</taxon>
        <taxon>Viridiplantae</taxon>
        <taxon>Streptophyta</taxon>
        <taxon>Embryophyta</taxon>
        <taxon>Tracheophyta</taxon>
        <taxon>Spermatophyta</taxon>
        <taxon>Magnoliopsida</taxon>
        <taxon>eudicotyledons</taxon>
        <taxon>Gunneridae</taxon>
        <taxon>Pentapetalae</taxon>
        <taxon>rosids</taxon>
        <taxon>malvids</taxon>
        <taxon>Brassicales</taxon>
        <taxon>Brassicaceae</taxon>
        <taxon>Brassiceae</taxon>
        <taxon>Brassica</taxon>
    </lineage>
</organism>